<evidence type="ECO:0000256" key="1">
    <source>
        <dbReference type="SAM" id="MobiDB-lite"/>
    </source>
</evidence>
<proteinExistence type="predicted"/>
<reference evidence="2" key="1">
    <citation type="submission" date="2015-10" db="EMBL/GenBank/DDBJ databases">
        <authorList>
            <person name="Regsiter A."/>
            <person name="william w."/>
        </authorList>
    </citation>
    <scope>NUCLEOTIDE SEQUENCE</scope>
    <source>
        <strain evidence="2">Montdore</strain>
    </source>
</reference>
<accession>A0A292Q2Q4</accession>
<dbReference type="CDD" id="cd10527">
    <property type="entry name" value="SET_LSMT"/>
    <property type="match status" value="1"/>
</dbReference>
<dbReference type="PANTHER" id="PTHR13271">
    <property type="entry name" value="UNCHARACTERIZED PUTATIVE METHYLTRANSFERASE"/>
    <property type="match status" value="1"/>
</dbReference>
<keyword evidence="3" id="KW-1185">Reference proteome</keyword>
<organism evidence="2 3">
    <name type="scientific">Tuber aestivum</name>
    <name type="common">summer truffle</name>
    <dbReference type="NCBI Taxonomy" id="59557"/>
    <lineage>
        <taxon>Eukaryota</taxon>
        <taxon>Fungi</taxon>
        <taxon>Dikarya</taxon>
        <taxon>Ascomycota</taxon>
        <taxon>Pezizomycotina</taxon>
        <taxon>Pezizomycetes</taxon>
        <taxon>Pezizales</taxon>
        <taxon>Tuberaceae</taxon>
        <taxon>Tuber</taxon>
    </lineage>
</organism>
<dbReference type="Proteomes" id="UP001412239">
    <property type="component" value="Unassembled WGS sequence"/>
</dbReference>
<sequence length="483" mass="53826">MQCETLPTSSLAPFIRLNNISLNGIETARIGGQPIDAGIGIKHTPTTYDPSRPFLKIGADLVVCAKTVEEYAKADVHLAEALAAAGEFTLAPRGAIMVFLVVSMSTAAGLGIGQSGPWSEYIKFLPAVSIPTTWTETERKLLHGTSLEVAVTAKLRALEQEFEDFREATKEIKWCRKAWWDESKLTLREWQTVDSWFRSRVLQFPGLGIGMVPVLDFANHSYEASSYYSVDEDSDVVLLPREAKSGTLTDGEEITINYGREKSAAEMVFSYGFLESTRDTALWLVLDLQGLPDDPLGFAKQAIVKSAPTLGIYDMGHTVEWTSHFIWLMCINEEDGLSFRLLQETTGERHLQVLWDLKDVEDITKLVDLLEESSLWPVYQLRATALVKDRVETQLAQLMGSEEEIVWITDQESFNIGSQELHVATKLRTLERALLEKAVEVLEVQKEKLLGSEVVQNYLMQAQGSSEISGDDPEAPSDEDDLS</sequence>
<name>A0A292Q2Q4_9PEZI</name>
<dbReference type="GO" id="GO:0005634">
    <property type="term" value="C:nucleus"/>
    <property type="evidence" value="ECO:0007669"/>
    <property type="project" value="TreeGrafter"/>
</dbReference>
<dbReference type="InterPro" id="IPR050600">
    <property type="entry name" value="SETD3_SETD6_MTase"/>
</dbReference>
<feature type="region of interest" description="Disordered" evidence="1">
    <location>
        <begin position="463"/>
        <end position="483"/>
    </location>
</feature>
<dbReference type="SUPFAM" id="SSF82199">
    <property type="entry name" value="SET domain"/>
    <property type="match status" value="1"/>
</dbReference>
<dbReference type="EMBL" id="LN890962">
    <property type="protein sequence ID" value="CUS14122.1"/>
    <property type="molecule type" value="Genomic_DNA"/>
</dbReference>
<dbReference type="GO" id="GO:0016279">
    <property type="term" value="F:protein-lysine N-methyltransferase activity"/>
    <property type="evidence" value="ECO:0007669"/>
    <property type="project" value="TreeGrafter"/>
</dbReference>
<protein>
    <recommendedName>
        <fullName evidence="4">SET domain-containing protein</fullName>
    </recommendedName>
</protein>
<gene>
    <name evidence="2" type="ORF">GSTUAT00001852001</name>
</gene>
<evidence type="ECO:0008006" key="4">
    <source>
        <dbReference type="Google" id="ProtNLM"/>
    </source>
</evidence>
<evidence type="ECO:0000313" key="3">
    <source>
        <dbReference type="Proteomes" id="UP001412239"/>
    </source>
</evidence>
<dbReference type="Gene3D" id="3.90.1410.10">
    <property type="entry name" value="set domain protein methyltransferase, domain 1"/>
    <property type="match status" value="1"/>
</dbReference>
<evidence type="ECO:0000313" key="2">
    <source>
        <dbReference type="EMBL" id="CUS14122.1"/>
    </source>
</evidence>
<dbReference type="AlphaFoldDB" id="A0A292Q2Q4"/>
<dbReference type="InterPro" id="IPR046341">
    <property type="entry name" value="SET_dom_sf"/>
</dbReference>
<feature type="compositionally biased region" description="Acidic residues" evidence="1">
    <location>
        <begin position="469"/>
        <end position="483"/>
    </location>
</feature>
<dbReference type="PANTHER" id="PTHR13271:SF76">
    <property type="entry name" value="SET DOMAIN-CONTAINING PROTEIN 8"/>
    <property type="match status" value="1"/>
</dbReference>